<name>A0A917CV93_9GAMM</name>
<proteinExistence type="predicted"/>
<reference evidence="1" key="2">
    <citation type="submission" date="2020-09" db="EMBL/GenBank/DDBJ databases">
        <authorList>
            <person name="Sun Q."/>
            <person name="Zhou Y."/>
        </authorList>
    </citation>
    <scope>NUCLEOTIDE SEQUENCE</scope>
    <source>
        <strain evidence="1">CGMCC 1.12181</strain>
    </source>
</reference>
<dbReference type="AlphaFoldDB" id="A0A917CV93"/>
<evidence type="ECO:0000313" key="2">
    <source>
        <dbReference type="Proteomes" id="UP000605253"/>
    </source>
</evidence>
<evidence type="ECO:0000313" key="1">
    <source>
        <dbReference type="EMBL" id="GGF97867.1"/>
    </source>
</evidence>
<accession>A0A917CV93</accession>
<keyword evidence="2" id="KW-1185">Reference proteome</keyword>
<gene>
    <name evidence="1" type="ORF">GCM10011365_19060</name>
</gene>
<organism evidence="1 2">
    <name type="scientific">Marinicella pacifica</name>
    <dbReference type="NCBI Taxonomy" id="1171543"/>
    <lineage>
        <taxon>Bacteria</taxon>
        <taxon>Pseudomonadati</taxon>
        <taxon>Pseudomonadota</taxon>
        <taxon>Gammaproteobacteria</taxon>
        <taxon>Lysobacterales</taxon>
        <taxon>Marinicellaceae</taxon>
        <taxon>Marinicella</taxon>
    </lineage>
</organism>
<comment type="caution">
    <text evidence="1">The sequence shown here is derived from an EMBL/GenBank/DDBJ whole genome shotgun (WGS) entry which is preliminary data.</text>
</comment>
<protein>
    <submittedName>
        <fullName evidence="1">Uncharacterized protein</fullName>
    </submittedName>
</protein>
<dbReference type="Proteomes" id="UP000605253">
    <property type="component" value="Unassembled WGS sequence"/>
</dbReference>
<reference evidence="1" key="1">
    <citation type="journal article" date="2014" name="Int. J. Syst. Evol. Microbiol.">
        <title>Complete genome sequence of Corynebacterium casei LMG S-19264T (=DSM 44701T), isolated from a smear-ripened cheese.</title>
        <authorList>
            <consortium name="US DOE Joint Genome Institute (JGI-PGF)"/>
            <person name="Walter F."/>
            <person name="Albersmeier A."/>
            <person name="Kalinowski J."/>
            <person name="Ruckert C."/>
        </authorList>
    </citation>
    <scope>NUCLEOTIDE SEQUENCE</scope>
    <source>
        <strain evidence="1">CGMCC 1.12181</strain>
    </source>
</reference>
<sequence>MDETTPLEKRIKITPIKAGSEVNRSVFICRRFSEGKKPANKKRYDRGAINKLTNAEWCGFKLFNMLWDYARVSINW</sequence>
<dbReference type="EMBL" id="BMEO01000008">
    <property type="protein sequence ID" value="GGF97867.1"/>
    <property type="molecule type" value="Genomic_DNA"/>
</dbReference>